<sequence length="284" mass="30224">MTCGDSRRIHDGLNVTVTDLASRVVHLTWRPGEAVPAPLVATEPGGRPVHQLPDNYRLGDQAGIFGVRPEDLTELDGGSSLDQDLRYGIVTLPYAGADPLTCYLHRVGRGQPGARLLVGAIRPDVPALAELVRLVLGLRLAVTITVTDHSRNAGDPRLVQGDRWDVTVSVPGLPVAPAEPPTGHTPEAATAFCLEYLENAIAGRVPADPTEPIAVPQTLRPVTVDDPTPLLRRLAREHPGQPVAVHYGGVTCQLHLRERDGLVRHLATASTLSAALTDLGLQPG</sequence>
<keyword evidence="2" id="KW-1185">Reference proteome</keyword>
<gene>
    <name evidence="1" type="ORF">Pen02_15830</name>
</gene>
<organism evidence="1 2">
    <name type="scientific">Plantactinospora endophytica</name>
    <dbReference type="NCBI Taxonomy" id="673535"/>
    <lineage>
        <taxon>Bacteria</taxon>
        <taxon>Bacillati</taxon>
        <taxon>Actinomycetota</taxon>
        <taxon>Actinomycetes</taxon>
        <taxon>Micromonosporales</taxon>
        <taxon>Micromonosporaceae</taxon>
        <taxon>Plantactinospora</taxon>
    </lineage>
</organism>
<dbReference type="EMBL" id="BONW01000005">
    <property type="protein sequence ID" value="GIG86647.1"/>
    <property type="molecule type" value="Genomic_DNA"/>
</dbReference>
<reference evidence="1 2" key="1">
    <citation type="submission" date="2021-01" db="EMBL/GenBank/DDBJ databases">
        <title>Whole genome shotgun sequence of Plantactinospora endophytica NBRC 110450.</title>
        <authorList>
            <person name="Komaki H."/>
            <person name="Tamura T."/>
        </authorList>
    </citation>
    <scope>NUCLEOTIDE SEQUENCE [LARGE SCALE GENOMIC DNA]</scope>
    <source>
        <strain evidence="1 2">NBRC 110450</strain>
    </source>
</reference>
<name>A0ABQ4DW17_9ACTN</name>
<accession>A0ABQ4DW17</accession>
<evidence type="ECO:0000313" key="2">
    <source>
        <dbReference type="Proteomes" id="UP000646749"/>
    </source>
</evidence>
<proteinExistence type="predicted"/>
<dbReference type="RefSeq" id="WP_203865269.1">
    <property type="nucleotide sequence ID" value="NZ_BONW01000005.1"/>
</dbReference>
<protein>
    <submittedName>
        <fullName evidence="1">Uncharacterized protein</fullName>
    </submittedName>
</protein>
<comment type="caution">
    <text evidence="1">The sequence shown here is derived from an EMBL/GenBank/DDBJ whole genome shotgun (WGS) entry which is preliminary data.</text>
</comment>
<evidence type="ECO:0000313" key="1">
    <source>
        <dbReference type="EMBL" id="GIG86647.1"/>
    </source>
</evidence>
<dbReference type="Proteomes" id="UP000646749">
    <property type="component" value="Unassembled WGS sequence"/>
</dbReference>